<name>A0A5J5EFQ6_9PEZI</name>
<dbReference type="EMBL" id="VXIS01000359">
    <property type="protein sequence ID" value="KAA8894180.1"/>
    <property type="molecule type" value="Genomic_DNA"/>
</dbReference>
<dbReference type="InParanoid" id="A0A5J5EFQ6"/>
<organism evidence="2 3">
    <name type="scientific">Sphaerosporella brunnea</name>
    <dbReference type="NCBI Taxonomy" id="1250544"/>
    <lineage>
        <taxon>Eukaryota</taxon>
        <taxon>Fungi</taxon>
        <taxon>Dikarya</taxon>
        <taxon>Ascomycota</taxon>
        <taxon>Pezizomycotina</taxon>
        <taxon>Pezizomycetes</taxon>
        <taxon>Pezizales</taxon>
        <taxon>Pyronemataceae</taxon>
        <taxon>Sphaerosporella</taxon>
    </lineage>
</organism>
<dbReference type="AlphaFoldDB" id="A0A5J5EFQ6"/>
<protein>
    <submittedName>
        <fullName evidence="2">Uncharacterized protein</fullName>
    </submittedName>
</protein>
<dbReference type="OrthoDB" id="6372431at2759"/>
<dbReference type="Proteomes" id="UP000326924">
    <property type="component" value="Unassembled WGS sequence"/>
</dbReference>
<comment type="caution">
    <text evidence="2">The sequence shown here is derived from an EMBL/GenBank/DDBJ whole genome shotgun (WGS) entry which is preliminary data.</text>
</comment>
<feature type="compositionally biased region" description="Polar residues" evidence="1">
    <location>
        <begin position="17"/>
        <end position="26"/>
    </location>
</feature>
<feature type="region of interest" description="Disordered" evidence="1">
    <location>
        <begin position="1"/>
        <end position="26"/>
    </location>
</feature>
<evidence type="ECO:0000313" key="2">
    <source>
        <dbReference type="EMBL" id="KAA8894180.1"/>
    </source>
</evidence>
<reference evidence="2 3" key="1">
    <citation type="submission" date="2019-09" db="EMBL/GenBank/DDBJ databases">
        <title>Draft genome of the ectomycorrhizal ascomycete Sphaerosporella brunnea.</title>
        <authorList>
            <consortium name="DOE Joint Genome Institute"/>
            <person name="Benucci G.M."/>
            <person name="Marozzi G."/>
            <person name="Antonielli L."/>
            <person name="Sanchez S."/>
            <person name="Marco P."/>
            <person name="Wang X."/>
            <person name="Falini L.B."/>
            <person name="Barry K."/>
            <person name="Haridas S."/>
            <person name="Lipzen A."/>
            <person name="Labutti K."/>
            <person name="Grigoriev I.V."/>
            <person name="Murat C."/>
            <person name="Martin F."/>
            <person name="Albertini E."/>
            <person name="Donnini D."/>
            <person name="Bonito G."/>
        </authorList>
    </citation>
    <scope>NUCLEOTIDE SEQUENCE [LARGE SCALE GENOMIC DNA]</scope>
    <source>
        <strain evidence="2 3">Sb_GMNB300</strain>
    </source>
</reference>
<dbReference type="Gene3D" id="3.30.420.540">
    <property type="match status" value="1"/>
</dbReference>
<keyword evidence="3" id="KW-1185">Reference proteome</keyword>
<accession>A0A5J5EFQ6</accession>
<gene>
    <name evidence="2" type="ORF">FN846DRAFT_1001296</name>
</gene>
<evidence type="ECO:0000256" key="1">
    <source>
        <dbReference type="SAM" id="MobiDB-lite"/>
    </source>
</evidence>
<sequence length="221" mass="24204">MGNHKYGVVLDAGSAGPESTSTAGTTPLTREIRLRFRVTQHSRDQDEKEVDQEGEARSVVVLPSFDRYRCNASGLETFHDKPTQWVNDHLAPLLFARCTAHTSRRRTGRARTLFLSGDSGNALVKENERKRLLGMITRGDGRSLRWIAANYLLGGFDDPKAHETHEHAKQEGHHTYAPDMGVASAQSAFARPECDGVGKTCGERLEAAAAAKALGMAEYGL</sequence>
<proteinExistence type="predicted"/>
<evidence type="ECO:0000313" key="3">
    <source>
        <dbReference type="Proteomes" id="UP000326924"/>
    </source>
</evidence>